<evidence type="ECO:0000256" key="6">
    <source>
        <dbReference type="ARBA" id="ARBA00022679"/>
    </source>
</evidence>
<evidence type="ECO:0000313" key="15">
    <source>
        <dbReference type="EMBL" id="OMD43231.1"/>
    </source>
</evidence>
<dbReference type="EMBL" id="MPTB01000036">
    <property type="protein sequence ID" value="OMD43231.1"/>
    <property type="molecule type" value="Genomic_DNA"/>
</dbReference>
<comment type="subcellular location">
    <subcellularLocation>
        <location evidence="2">Cell membrane</location>
        <topology evidence="2">Multi-pass membrane protein</topology>
    </subcellularLocation>
</comment>
<evidence type="ECO:0000256" key="12">
    <source>
        <dbReference type="SAM" id="Phobius"/>
    </source>
</evidence>
<dbReference type="Pfam" id="PF00672">
    <property type="entry name" value="HAMP"/>
    <property type="match status" value="1"/>
</dbReference>
<accession>A0ABX3H4X1</accession>
<dbReference type="InterPro" id="IPR036097">
    <property type="entry name" value="HisK_dim/P_sf"/>
</dbReference>
<gene>
    <name evidence="15" type="ORF">BSK56_24345</name>
</gene>
<dbReference type="InterPro" id="IPR036890">
    <property type="entry name" value="HATPase_C_sf"/>
</dbReference>
<comment type="catalytic activity">
    <reaction evidence="1">
        <text>ATP + protein L-histidine = ADP + protein N-phospho-L-histidine.</text>
        <dbReference type="EC" id="2.7.13.3"/>
    </reaction>
</comment>
<evidence type="ECO:0000256" key="8">
    <source>
        <dbReference type="ARBA" id="ARBA00022777"/>
    </source>
</evidence>
<dbReference type="CDD" id="cd06225">
    <property type="entry name" value="HAMP"/>
    <property type="match status" value="1"/>
</dbReference>
<evidence type="ECO:0000259" key="14">
    <source>
        <dbReference type="PROSITE" id="PS50885"/>
    </source>
</evidence>
<dbReference type="InterPro" id="IPR004358">
    <property type="entry name" value="Sig_transdc_His_kin-like_C"/>
</dbReference>
<comment type="caution">
    <text evidence="15">The sequence shown here is derived from an EMBL/GenBank/DDBJ whole genome shotgun (WGS) entry which is preliminary data.</text>
</comment>
<dbReference type="RefSeq" id="WP_076113127.1">
    <property type="nucleotide sequence ID" value="NZ_MPTB01000036.1"/>
</dbReference>
<keyword evidence="6" id="KW-0808">Transferase</keyword>
<dbReference type="SMART" id="SM00304">
    <property type="entry name" value="HAMP"/>
    <property type="match status" value="1"/>
</dbReference>
<evidence type="ECO:0000256" key="3">
    <source>
        <dbReference type="ARBA" id="ARBA00012438"/>
    </source>
</evidence>
<feature type="transmembrane region" description="Helical" evidence="12">
    <location>
        <begin position="166"/>
        <end position="185"/>
    </location>
</feature>
<evidence type="ECO:0000256" key="2">
    <source>
        <dbReference type="ARBA" id="ARBA00004651"/>
    </source>
</evidence>
<feature type="domain" description="Histidine kinase" evidence="13">
    <location>
        <begin position="260"/>
        <end position="480"/>
    </location>
</feature>
<keyword evidence="10" id="KW-0902">Two-component regulatory system</keyword>
<dbReference type="InterPro" id="IPR005467">
    <property type="entry name" value="His_kinase_dom"/>
</dbReference>
<evidence type="ECO:0000256" key="5">
    <source>
        <dbReference type="ARBA" id="ARBA00022553"/>
    </source>
</evidence>
<evidence type="ECO:0000256" key="1">
    <source>
        <dbReference type="ARBA" id="ARBA00000085"/>
    </source>
</evidence>
<dbReference type="InterPro" id="IPR003594">
    <property type="entry name" value="HATPase_dom"/>
</dbReference>
<dbReference type="Gene3D" id="1.10.287.130">
    <property type="match status" value="1"/>
</dbReference>
<dbReference type="SMART" id="SM00387">
    <property type="entry name" value="HATPase_c"/>
    <property type="match status" value="1"/>
</dbReference>
<dbReference type="SMART" id="SM00388">
    <property type="entry name" value="HisKA"/>
    <property type="match status" value="1"/>
</dbReference>
<evidence type="ECO:0000256" key="11">
    <source>
        <dbReference type="ARBA" id="ARBA00023136"/>
    </source>
</evidence>
<keyword evidence="9" id="KW-0067">ATP-binding</keyword>
<dbReference type="CDD" id="cd00075">
    <property type="entry name" value="HATPase"/>
    <property type="match status" value="1"/>
</dbReference>
<dbReference type="Gene3D" id="3.30.565.10">
    <property type="entry name" value="Histidine kinase-like ATPase, C-terminal domain"/>
    <property type="match status" value="1"/>
</dbReference>
<keyword evidence="7" id="KW-0547">Nucleotide-binding</keyword>
<keyword evidence="12" id="KW-0812">Transmembrane</keyword>
<keyword evidence="4" id="KW-1003">Cell membrane</keyword>
<evidence type="ECO:0000313" key="16">
    <source>
        <dbReference type="Proteomes" id="UP000187412"/>
    </source>
</evidence>
<evidence type="ECO:0000256" key="9">
    <source>
        <dbReference type="ARBA" id="ARBA00022840"/>
    </source>
</evidence>
<evidence type="ECO:0000259" key="13">
    <source>
        <dbReference type="PROSITE" id="PS50109"/>
    </source>
</evidence>
<protein>
    <recommendedName>
        <fullName evidence="3">histidine kinase</fullName>
        <ecNumber evidence="3">2.7.13.3</ecNumber>
    </recommendedName>
</protein>
<organism evidence="15 16">
    <name type="scientific">Paenibacillus borealis</name>
    <dbReference type="NCBI Taxonomy" id="160799"/>
    <lineage>
        <taxon>Bacteria</taxon>
        <taxon>Bacillati</taxon>
        <taxon>Bacillota</taxon>
        <taxon>Bacilli</taxon>
        <taxon>Bacillales</taxon>
        <taxon>Paenibacillaceae</taxon>
        <taxon>Paenibacillus</taxon>
    </lineage>
</organism>
<name>A0ABX3H4X1_PAEBO</name>
<dbReference type="SUPFAM" id="SSF158472">
    <property type="entry name" value="HAMP domain-like"/>
    <property type="match status" value="1"/>
</dbReference>
<dbReference type="Proteomes" id="UP000187412">
    <property type="component" value="Unassembled WGS sequence"/>
</dbReference>
<proteinExistence type="predicted"/>
<sequence>MYWKNWFKPWFASAIACIVIMGSCGAFIQYRLSATEQDVLPDEVVNQARIEISGIMLVLEQHHTEVSSQNRIREELRKWSEEKQLHLQYTGLDGTILFDSSAPHSMNKDKLNLKSDLHYDLYSSKTAHEMFKLAFPVVDPDSGVQAGNAIFTLPGSLLAYRQTASFPAMFTLLMIALLLVLLLLFRLRYKINHDLLHPVNGLKDHAEAILKGNYGQKAEYAKQDEIGEVYAVFDQMRSEIMTLSMQKEAQSKAQKELISNISHDLKTPLTIVKAYIEAIREGVCSDLPAVMAYMEIMQAQANKMAMLVEDLLVHALRDLDQISVHPAEHYSKEIFESILRPMGPYIRTAGVKFTEPSEIPNVLIRIDPIRIEQLLSNLIANALKHTSAGDTIRVAIVQEQHQLTVTVSDTGEGILPQDMPFIFERYFQGHAPSQFEKRFNEGSGLGLSICKHIIEAHHGTISFKSVKHQGTEFYFTLPIC</sequence>
<dbReference type="InterPro" id="IPR003661">
    <property type="entry name" value="HisK_dim/P_dom"/>
</dbReference>
<evidence type="ECO:0000256" key="10">
    <source>
        <dbReference type="ARBA" id="ARBA00023012"/>
    </source>
</evidence>
<dbReference type="InterPro" id="IPR003660">
    <property type="entry name" value="HAMP_dom"/>
</dbReference>
<dbReference type="Pfam" id="PF00512">
    <property type="entry name" value="HisKA"/>
    <property type="match status" value="1"/>
</dbReference>
<dbReference type="PROSITE" id="PS50109">
    <property type="entry name" value="HIS_KIN"/>
    <property type="match status" value="1"/>
</dbReference>
<keyword evidence="12" id="KW-1133">Transmembrane helix</keyword>
<dbReference type="SUPFAM" id="SSF55874">
    <property type="entry name" value="ATPase domain of HSP90 chaperone/DNA topoisomerase II/histidine kinase"/>
    <property type="match status" value="1"/>
</dbReference>
<keyword evidence="5" id="KW-0597">Phosphoprotein</keyword>
<reference evidence="15 16" key="1">
    <citation type="submission" date="2016-10" db="EMBL/GenBank/DDBJ databases">
        <title>Paenibacillus species isolates.</title>
        <authorList>
            <person name="Beno S.M."/>
        </authorList>
    </citation>
    <scope>NUCLEOTIDE SEQUENCE [LARGE SCALE GENOMIC DNA]</scope>
    <source>
        <strain evidence="15 16">FSL H7-0744</strain>
    </source>
</reference>
<keyword evidence="11 12" id="KW-0472">Membrane</keyword>
<dbReference type="PANTHER" id="PTHR43547:SF2">
    <property type="entry name" value="HYBRID SIGNAL TRANSDUCTION HISTIDINE KINASE C"/>
    <property type="match status" value="1"/>
</dbReference>
<dbReference type="EC" id="2.7.13.3" evidence="3"/>
<dbReference type="PROSITE" id="PS50885">
    <property type="entry name" value="HAMP"/>
    <property type="match status" value="1"/>
</dbReference>
<dbReference type="PANTHER" id="PTHR43547">
    <property type="entry name" value="TWO-COMPONENT HISTIDINE KINASE"/>
    <property type="match status" value="1"/>
</dbReference>
<dbReference type="SUPFAM" id="SSF47384">
    <property type="entry name" value="Homodimeric domain of signal transducing histidine kinase"/>
    <property type="match status" value="1"/>
</dbReference>
<dbReference type="Pfam" id="PF02518">
    <property type="entry name" value="HATPase_c"/>
    <property type="match status" value="1"/>
</dbReference>
<dbReference type="PROSITE" id="PS51257">
    <property type="entry name" value="PROKAR_LIPOPROTEIN"/>
    <property type="match status" value="1"/>
</dbReference>
<evidence type="ECO:0000256" key="7">
    <source>
        <dbReference type="ARBA" id="ARBA00022741"/>
    </source>
</evidence>
<evidence type="ECO:0000256" key="4">
    <source>
        <dbReference type="ARBA" id="ARBA00022475"/>
    </source>
</evidence>
<dbReference type="CDD" id="cd00082">
    <property type="entry name" value="HisKA"/>
    <property type="match status" value="1"/>
</dbReference>
<dbReference type="Gene3D" id="6.10.340.10">
    <property type="match status" value="1"/>
</dbReference>
<keyword evidence="8" id="KW-0418">Kinase</keyword>
<feature type="domain" description="HAMP" evidence="14">
    <location>
        <begin position="193"/>
        <end position="245"/>
    </location>
</feature>
<keyword evidence="16" id="KW-1185">Reference proteome</keyword>
<dbReference type="PRINTS" id="PR00344">
    <property type="entry name" value="BCTRLSENSOR"/>
</dbReference>